<organism evidence="2 3">
    <name type="scientific">Acinetobacter terrestris</name>
    <dbReference type="NCBI Taxonomy" id="2529843"/>
    <lineage>
        <taxon>Bacteria</taxon>
        <taxon>Pseudomonadati</taxon>
        <taxon>Pseudomonadota</taxon>
        <taxon>Gammaproteobacteria</taxon>
        <taxon>Moraxellales</taxon>
        <taxon>Moraxellaceae</taxon>
        <taxon>Acinetobacter</taxon>
        <taxon>Acinetobacter Taxon 24</taxon>
    </lineage>
</organism>
<dbReference type="EMBL" id="JABERJ010000009">
    <property type="protein sequence ID" value="NNH25763.1"/>
    <property type="molecule type" value="Genomic_DNA"/>
</dbReference>
<evidence type="ECO:0008006" key="4">
    <source>
        <dbReference type="Google" id="ProtNLM"/>
    </source>
</evidence>
<name>A0ABX1UU77_9GAMM</name>
<keyword evidence="3" id="KW-1185">Reference proteome</keyword>
<dbReference type="RefSeq" id="WP_171535908.1">
    <property type="nucleotide sequence ID" value="NZ_JABERJ010000009.1"/>
</dbReference>
<reference evidence="2 3" key="1">
    <citation type="submission" date="2020-04" db="EMBL/GenBank/DDBJ databases">
        <title>Acinetobacter Taxon 24.</title>
        <authorList>
            <person name="Nemec A."/>
            <person name="Radolfova-Krizova L."/>
            <person name="Higgins P.G."/>
            <person name="Spanelova P."/>
        </authorList>
    </citation>
    <scope>NUCLEOTIDE SEQUENCE [LARGE SCALE GENOMIC DNA]</scope>
    <source>
        <strain evidence="2 3">ANC 5084</strain>
    </source>
</reference>
<sequence length="217" mass="25324">MKIKFLTLSSLFFLNGCQATAPTMKNRISFEMDNKYWPAYSIVYKNNWPECGNLSGTPDAIKKQRYITSYSRCKVSPESYIPQQIIIEYAPWLTYEEQQKIPEFKGKEVIITGDRVTPYGITKDAFIGKDENALKYNTTILKKNIESAIDKLPPTAWKRIVLTPLKDTEKYKYHVPEGKGNRSRGKNIHYIISLHPDGSYDIETKLYWVSKYHEFWN</sequence>
<gene>
    <name evidence="2" type="ORF">HLH15_04560</name>
</gene>
<keyword evidence="1" id="KW-0732">Signal</keyword>
<evidence type="ECO:0000313" key="2">
    <source>
        <dbReference type="EMBL" id="NNH25763.1"/>
    </source>
</evidence>
<accession>A0ABX1UU77</accession>
<feature type="chain" id="PRO_5045500480" description="Lipoprotein" evidence="1">
    <location>
        <begin position="22"/>
        <end position="217"/>
    </location>
</feature>
<proteinExistence type="predicted"/>
<evidence type="ECO:0000313" key="3">
    <source>
        <dbReference type="Proteomes" id="UP000555322"/>
    </source>
</evidence>
<evidence type="ECO:0000256" key="1">
    <source>
        <dbReference type="SAM" id="SignalP"/>
    </source>
</evidence>
<feature type="signal peptide" evidence="1">
    <location>
        <begin position="1"/>
        <end position="21"/>
    </location>
</feature>
<comment type="caution">
    <text evidence="2">The sequence shown here is derived from an EMBL/GenBank/DDBJ whole genome shotgun (WGS) entry which is preliminary data.</text>
</comment>
<protein>
    <recommendedName>
        <fullName evidence="4">Lipoprotein</fullName>
    </recommendedName>
</protein>
<dbReference type="Proteomes" id="UP000555322">
    <property type="component" value="Unassembled WGS sequence"/>
</dbReference>